<dbReference type="EMBL" id="AOSG01000003">
    <property type="protein sequence ID" value="EOR72695.1"/>
    <property type="molecule type" value="Genomic_DNA"/>
</dbReference>
<dbReference type="InterPro" id="IPR042226">
    <property type="entry name" value="eFR1_2_sf"/>
</dbReference>
<dbReference type="Gene3D" id="3.30.420.60">
    <property type="entry name" value="eRF1 domain 2"/>
    <property type="match status" value="1"/>
</dbReference>
<protein>
    <recommendedName>
        <fullName evidence="3">Peptide chain release factor 1</fullName>
    </recommendedName>
</protein>
<dbReference type="SUPFAM" id="SSF53137">
    <property type="entry name" value="Translational machinery components"/>
    <property type="match status" value="1"/>
</dbReference>
<evidence type="ECO:0000313" key="2">
    <source>
        <dbReference type="Proteomes" id="UP000014184"/>
    </source>
</evidence>
<organism evidence="1 2">
    <name type="scientific">Thermobifida fusca TM51</name>
    <dbReference type="NCBI Taxonomy" id="1169414"/>
    <lineage>
        <taxon>Bacteria</taxon>
        <taxon>Bacillati</taxon>
        <taxon>Actinomycetota</taxon>
        <taxon>Actinomycetes</taxon>
        <taxon>Streptosporangiales</taxon>
        <taxon>Nocardiopsidaceae</taxon>
        <taxon>Thermobifida</taxon>
    </lineage>
</organism>
<dbReference type="Proteomes" id="UP000014184">
    <property type="component" value="Unassembled WGS sequence"/>
</dbReference>
<gene>
    <name evidence="1" type="ORF">TM51_01123</name>
</gene>
<dbReference type="Pfam" id="PF18844">
    <property type="entry name" value="baeRF_family2"/>
    <property type="match status" value="1"/>
</dbReference>
<proteinExistence type="predicted"/>
<accession>A0A9P2TCY4</accession>
<keyword evidence="2" id="KW-1185">Reference proteome</keyword>
<dbReference type="AlphaFoldDB" id="A0A9P2TCY4"/>
<sequence>MHLGFLRPLYETTAPVASVYLDTTRTTESAFKEIELRWRAARERLAEQGADEATLQALDEVAEGEPGVPGPQGEALFAAEGRVLGAFTLSRPPLRDSAVWWPVAYPLGVVIDRNHQIPYVTVAADREGADVSAYTAAQHKPEFQRSFSGSTLHIQKVRVGGWTHKHYQRRSENLWDANAQEVAKDVEDTAAHVGAEVVFVGGDERAIGKLRDHLSERVRDILVEHPGGGRHDTAALASLREAADGVVDCVVAETRKRERAEFTTALSRGEGATQGIAAAAEALRRAQVKTLLLAADLGKEPWIWGSRTDPLEVSVDRESLSDPENAIQAPASALLLRAAAYTDAEFVELTDNSAAEGVGAILRYTTAVR</sequence>
<dbReference type="InterPro" id="IPR040701">
    <property type="entry name" value="Bact_RF_family2"/>
</dbReference>
<reference evidence="1 2" key="1">
    <citation type="journal article" date="2013" name="Genome Announc.">
        <title>Draft Genome Sequence of the Lignocellulose Decomposer Thermobifida fusca Strain TM51.</title>
        <authorList>
            <person name="Toth A."/>
            <person name="Barna T."/>
            <person name="Nagy I."/>
            <person name="Horvath B."/>
            <person name="Nagy I."/>
            <person name="Tancsics A."/>
            <person name="Kriszt B."/>
            <person name="Baka E."/>
            <person name="Fekete C."/>
            <person name="Kukolya J."/>
        </authorList>
    </citation>
    <scope>NUCLEOTIDE SEQUENCE [LARGE SCALE GENOMIC DNA]</scope>
    <source>
        <strain evidence="1 2">TM51</strain>
    </source>
</reference>
<comment type="caution">
    <text evidence="1">The sequence shown here is derived from an EMBL/GenBank/DDBJ whole genome shotgun (WGS) entry which is preliminary data.</text>
</comment>
<name>A0A9P2TCY4_THEFU</name>
<evidence type="ECO:0008006" key="3">
    <source>
        <dbReference type="Google" id="ProtNLM"/>
    </source>
</evidence>
<evidence type="ECO:0000313" key="1">
    <source>
        <dbReference type="EMBL" id="EOR72695.1"/>
    </source>
</evidence>